<keyword evidence="1" id="KW-0732">Signal</keyword>
<sequence length="420" mass="46817">MKITVLRLIAAILLITATSSCNKNPENPIDEPVIPGFGNLVIQSQPLGAQIWITDWLSDSLAGITPDTLFNLASGACDLRLTMPGYLPIDFTAVVVGDDTTLVNISMENAPPYKIFYIKGDSMFTMAMDSLYPVVFDTGGYTSSWALTTQIYSSPDNSMLAYSNQGGIGMVIRNVSGSLVSSFQYGSRANSFNWSHEGNKVVNGVYYDGLYVYDLATNQSTKIYDTPGQTYDHCPSYSPDDSKIAFVNHSYGGYNSWVRMINSNGSNAQSLIWHSVTGQTIYDEELDITWVAANKVLYKIYYLGIFQVTINPGDTTEQPVGPEYAMYLRVSPDQQHYAFYRSYQTTEWGLYLGDIQNWQATLLVQRPVKGIAWSPNSDAIAFTNDDGIWWCKLDGTLYHLVKWPLPHPYYFGSFSICVVP</sequence>
<dbReference type="Gene3D" id="2.120.10.30">
    <property type="entry name" value="TolB, C-terminal domain"/>
    <property type="match status" value="2"/>
</dbReference>
<evidence type="ECO:0000313" key="4">
    <source>
        <dbReference type="Proteomes" id="UP000230779"/>
    </source>
</evidence>
<accession>A0A2M7RJ39</accession>
<dbReference type="Proteomes" id="UP000230779">
    <property type="component" value="Unassembled WGS sequence"/>
</dbReference>
<feature type="domain" description="PEGA" evidence="2">
    <location>
        <begin position="37"/>
        <end position="109"/>
    </location>
</feature>
<organism evidence="3 4">
    <name type="scientific">Candidatus Kerfeldbacteria bacterium CG_4_10_14_0_8_um_filter_42_10</name>
    <dbReference type="NCBI Taxonomy" id="2014248"/>
    <lineage>
        <taxon>Bacteria</taxon>
        <taxon>Candidatus Kerfeldiibacteriota</taxon>
    </lineage>
</organism>
<protein>
    <recommendedName>
        <fullName evidence="2">PEGA domain-containing protein</fullName>
    </recommendedName>
</protein>
<dbReference type="InterPro" id="IPR013229">
    <property type="entry name" value="PEGA"/>
</dbReference>
<feature type="chain" id="PRO_5014999496" description="PEGA domain-containing protein" evidence="1">
    <location>
        <begin position="24"/>
        <end position="420"/>
    </location>
</feature>
<evidence type="ECO:0000256" key="1">
    <source>
        <dbReference type="SAM" id="SignalP"/>
    </source>
</evidence>
<dbReference type="Pfam" id="PF07676">
    <property type="entry name" value="PD40"/>
    <property type="match status" value="1"/>
</dbReference>
<dbReference type="InterPro" id="IPR011659">
    <property type="entry name" value="WD40"/>
</dbReference>
<dbReference type="PROSITE" id="PS51257">
    <property type="entry name" value="PROKAR_LIPOPROTEIN"/>
    <property type="match status" value="1"/>
</dbReference>
<evidence type="ECO:0000313" key="3">
    <source>
        <dbReference type="EMBL" id="PIY96779.1"/>
    </source>
</evidence>
<dbReference type="SUPFAM" id="SSF69304">
    <property type="entry name" value="Tricorn protease N-terminal domain"/>
    <property type="match status" value="1"/>
</dbReference>
<dbReference type="AlphaFoldDB" id="A0A2M7RJ39"/>
<dbReference type="Pfam" id="PF08308">
    <property type="entry name" value="PEGA"/>
    <property type="match status" value="1"/>
</dbReference>
<evidence type="ECO:0000259" key="2">
    <source>
        <dbReference type="Pfam" id="PF08308"/>
    </source>
</evidence>
<comment type="caution">
    <text evidence="3">The sequence shown here is derived from an EMBL/GenBank/DDBJ whole genome shotgun (WGS) entry which is preliminary data.</text>
</comment>
<reference evidence="3 4" key="1">
    <citation type="submission" date="2017-09" db="EMBL/GenBank/DDBJ databases">
        <title>Depth-based differentiation of microbial function through sediment-hosted aquifers and enrichment of novel symbionts in the deep terrestrial subsurface.</title>
        <authorList>
            <person name="Probst A.J."/>
            <person name="Ladd B."/>
            <person name="Jarett J.K."/>
            <person name="Geller-Mcgrath D.E."/>
            <person name="Sieber C.M."/>
            <person name="Emerson J.B."/>
            <person name="Anantharaman K."/>
            <person name="Thomas B.C."/>
            <person name="Malmstrom R."/>
            <person name="Stieglmeier M."/>
            <person name="Klingl A."/>
            <person name="Woyke T."/>
            <person name="Ryan C.M."/>
            <person name="Banfield J.F."/>
        </authorList>
    </citation>
    <scope>NUCLEOTIDE SEQUENCE [LARGE SCALE GENOMIC DNA]</scope>
    <source>
        <strain evidence="3">CG_4_10_14_0_8_um_filter_42_10</strain>
    </source>
</reference>
<dbReference type="InterPro" id="IPR011042">
    <property type="entry name" value="6-blade_b-propeller_TolB-like"/>
</dbReference>
<dbReference type="EMBL" id="PFMD01000028">
    <property type="protein sequence ID" value="PIY96779.1"/>
    <property type="molecule type" value="Genomic_DNA"/>
</dbReference>
<proteinExistence type="predicted"/>
<name>A0A2M7RJ39_9BACT</name>
<gene>
    <name evidence="3" type="ORF">COY66_02960</name>
</gene>
<feature type="signal peptide" evidence="1">
    <location>
        <begin position="1"/>
        <end position="23"/>
    </location>
</feature>